<proteinExistence type="predicted"/>
<feature type="region of interest" description="Disordered" evidence="1">
    <location>
        <begin position="233"/>
        <end position="257"/>
    </location>
</feature>
<dbReference type="Gene3D" id="3.30.70.1070">
    <property type="entry name" value="Sporulation related repeat"/>
    <property type="match status" value="1"/>
</dbReference>
<reference evidence="4" key="1">
    <citation type="submission" date="2016-11" db="EMBL/GenBank/DDBJ databases">
        <authorList>
            <person name="Varghese N."/>
            <person name="Submissions S."/>
        </authorList>
    </citation>
    <scope>NUCLEOTIDE SEQUENCE [LARGE SCALE GENOMIC DNA]</scope>
    <source>
        <strain evidence="4">DSM 29327</strain>
    </source>
</reference>
<protein>
    <submittedName>
        <fullName evidence="3">Cell division protein DedD (Protein involved in septation)</fullName>
    </submittedName>
</protein>
<dbReference type="EMBL" id="FRBN01000004">
    <property type="protein sequence ID" value="SHL03228.1"/>
    <property type="molecule type" value="Genomic_DNA"/>
</dbReference>
<evidence type="ECO:0000313" key="4">
    <source>
        <dbReference type="Proteomes" id="UP000184191"/>
    </source>
</evidence>
<evidence type="ECO:0000259" key="2">
    <source>
        <dbReference type="PROSITE" id="PS51724"/>
    </source>
</evidence>
<gene>
    <name evidence="3" type="ORF">SAMN05444414_10417</name>
</gene>
<keyword evidence="3" id="KW-0132">Cell division</keyword>
<dbReference type="SUPFAM" id="SSF110997">
    <property type="entry name" value="Sporulation related repeat"/>
    <property type="match status" value="1"/>
</dbReference>
<dbReference type="AlphaFoldDB" id="A0A1M6XBD3"/>
<dbReference type="InterPro" id="IPR036680">
    <property type="entry name" value="SPOR-like_sf"/>
</dbReference>
<dbReference type="GO" id="GO:0051301">
    <property type="term" value="P:cell division"/>
    <property type="evidence" value="ECO:0007669"/>
    <property type="project" value="UniProtKB-KW"/>
</dbReference>
<evidence type="ECO:0000256" key="1">
    <source>
        <dbReference type="SAM" id="MobiDB-lite"/>
    </source>
</evidence>
<feature type="compositionally biased region" description="Pro residues" evidence="1">
    <location>
        <begin position="240"/>
        <end position="250"/>
    </location>
</feature>
<dbReference type="Proteomes" id="UP000184191">
    <property type="component" value="Unassembled WGS sequence"/>
</dbReference>
<organism evidence="3 4">
    <name type="scientific">Roseovarius marisflavi</name>
    <dbReference type="NCBI Taxonomy" id="1054996"/>
    <lineage>
        <taxon>Bacteria</taxon>
        <taxon>Pseudomonadati</taxon>
        <taxon>Pseudomonadota</taxon>
        <taxon>Alphaproteobacteria</taxon>
        <taxon>Rhodobacterales</taxon>
        <taxon>Roseobacteraceae</taxon>
        <taxon>Roseovarius</taxon>
    </lineage>
</organism>
<name>A0A1M6XBD3_9RHOB</name>
<keyword evidence="4" id="KW-1185">Reference proteome</keyword>
<dbReference type="GO" id="GO:0042834">
    <property type="term" value="F:peptidoglycan binding"/>
    <property type="evidence" value="ECO:0007669"/>
    <property type="project" value="InterPro"/>
</dbReference>
<dbReference type="STRING" id="1054996.SAMN05444414_10417"/>
<dbReference type="InterPro" id="IPR007730">
    <property type="entry name" value="SPOR-like_dom"/>
</dbReference>
<dbReference type="Pfam" id="PF05036">
    <property type="entry name" value="SPOR"/>
    <property type="match status" value="1"/>
</dbReference>
<evidence type="ECO:0000313" key="3">
    <source>
        <dbReference type="EMBL" id="SHL03228.1"/>
    </source>
</evidence>
<dbReference type="PROSITE" id="PS51724">
    <property type="entry name" value="SPOR"/>
    <property type="match status" value="1"/>
</dbReference>
<feature type="domain" description="SPOR" evidence="2">
    <location>
        <begin position="257"/>
        <end position="336"/>
    </location>
</feature>
<sequence>MPQVSINRTGQTGEARFLSVFTGKGQSMFIQSGGKGSRLRAGWKTLAMAGLGLAVLAGCDDSGQFANPFQAKPGQTAEGTAGTSTVKLVERDVEAPDVFQVTDMGLWDGRPSLGGVWVAHPDVKDPERVIIRNTANSKFVIGALFRRERDNPGPALQVSSDAANALGMLAGAPAQLNVTALRREETPVADAAPEDAQTAELAAPSDIEATSLDPVAGAAAAIDAAEAEAAAPATPAPAAAAPPKPAPAPAAAPARRASSLEKPFIQIGIFSVEQNASNTATAMRQAGMVPTVIEQTSQGKKFWRVIVGPATTTSERGVLLKKIKGIGFDDAYPVTN</sequence>
<keyword evidence="3" id="KW-0131">Cell cycle</keyword>
<accession>A0A1M6XBD3</accession>